<protein>
    <submittedName>
        <fullName evidence="2">Uncharacterized protein</fullName>
    </submittedName>
</protein>
<feature type="region of interest" description="Disordered" evidence="1">
    <location>
        <begin position="64"/>
        <end position="126"/>
    </location>
</feature>
<dbReference type="RefSeq" id="WP_381346971.1">
    <property type="nucleotide sequence ID" value="NZ_JBHMCY010000030.1"/>
</dbReference>
<feature type="compositionally biased region" description="Basic residues" evidence="1">
    <location>
        <begin position="74"/>
        <end position="86"/>
    </location>
</feature>
<evidence type="ECO:0000313" key="2">
    <source>
        <dbReference type="EMBL" id="MFB9464432.1"/>
    </source>
</evidence>
<proteinExistence type="predicted"/>
<sequence>MASAHDIMQRMKQVQAAREKAFEPLAEILGQREELQRQLAELDAPYAEAFVAAESAGWTAEELKAIGAEEPAKRPKGRPRSRRSTAKKAAPEASAAESSAPSSAASIPGQDGAREAAPAAAGNLSG</sequence>
<evidence type="ECO:0000313" key="3">
    <source>
        <dbReference type="Proteomes" id="UP001589709"/>
    </source>
</evidence>
<feature type="compositionally biased region" description="Low complexity" evidence="1">
    <location>
        <begin position="87"/>
        <end position="106"/>
    </location>
</feature>
<name>A0ABV5N2K4_9ACTN</name>
<accession>A0ABV5N2K4</accession>
<feature type="compositionally biased region" description="Low complexity" evidence="1">
    <location>
        <begin position="115"/>
        <end position="126"/>
    </location>
</feature>
<comment type="caution">
    <text evidence="2">The sequence shown here is derived from an EMBL/GenBank/DDBJ whole genome shotgun (WGS) entry which is preliminary data.</text>
</comment>
<keyword evidence="3" id="KW-1185">Reference proteome</keyword>
<evidence type="ECO:0000256" key="1">
    <source>
        <dbReference type="SAM" id="MobiDB-lite"/>
    </source>
</evidence>
<dbReference type="EMBL" id="JBHMCY010000030">
    <property type="protein sequence ID" value="MFB9464432.1"/>
    <property type="molecule type" value="Genomic_DNA"/>
</dbReference>
<organism evidence="2 3">
    <name type="scientific">Streptomyces cinereospinus</name>
    <dbReference type="NCBI Taxonomy" id="285561"/>
    <lineage>
        <taxon>Bacteria</taxon>
        <taxon>Bacillati</taxon>
        <taxon>Actinomycetota</taxon>
        <taxon>Actinomycetes</taxon>
        <taxon>Kitasatosporales</taxon>
        <taxon>Streptomycetaceae</taxon>
        <taxon>Streptomyces</taxon>
    </lineage>
</organism>
<reference evidence="2 3" key="1">
    <citation type="submission" date="2024-09" db="EMBL/GenBank/DDBJ databases">
        <authorList>
            <person name="Sun Q."/>
            <person name="Mori K."/>
        </authorList>
    </citation>
    <scope>NUCLEOTIDE SEQUENCE [LARGE SCALE GENOMIC DNA]</scope>
    <source>
        <strain evidence="2 3">JCM 6917</strain>
    </source>
</reference>
<dbReference type="Proteomes" id="UP001589709">
    <property type="component" value="Unassembled WGS sequence"/>
</dbReference>
<gene>
    <name evidence="2" type="ORF">ACFF45_17370</name>
</gene>